<keyword evidence="13" id="KW-1185">Reference proteome</keyword>
<evidence type="ECO:0000256" key="7">
    <source>
        <dbReference type="ARBA" id="ARBA00023002"/>
    </source>
</evidence>
<dbReference type="FunFam" id="2.40.110.10:FF:000003">
    <property type="entry name" value="Acyl-coenzyme A oxidase"/>
    <property type="match status" value="1"/>
</dbReference>
<dbReference type="EMBL" id="JNBS01005079">
    <property type="protein sequence ID" value="OQR81062.1"/>
    <property type="molecule type" value="Genomic_DNA"/>
</dbReference>
<keyword evidence="7" id="KW-0560">Oxidoreductase</keyword>
<dbReference type="InterPro" id="IPR006091">
    <property type="entry name" value="Acyl-CoA_Oxase/DH_mid-dom"/>
</dbReference>
<evidence type="ECO:0000256" key="4">
    <source>
        <dbReference type="ARBA" id="ARBA00022630"/>
    </source>
</evidence>
<dbReference type="GO" id="GO:0033540">
    <property type="term" value="P:fatty acid beta-oxidation using acyl-CoA oxidase"/>
    <property type="evidence" value="ECO:0007669"/>
    <property type="project" value="TreeGrafter"/>
</dbReference>
<dbReference type="InterPro" id="IPR009100">
    <property type="entry name" value="AcylCoA_DH/oxidase_NM_dom_sf"/>
</dbReference>
<evidence type="ECO:0000256" key="9">
    <source>
        <dbReference type="ARBA" id="ARBA00023140"/>
    </source>
</evidence>
<evidence type="ECO:0000256" key="3">
    <source>
        <dbReference type="ARBA" id="ARBA00006288"/>
    </source>
</evidence>
<dbReference type="InterPro" id="IPR029320">
    <property type="entry name" value="Acyl-CoA_ox_N"/>
</dbReference>
<dbReference type="Pfam" id="PF02770">
    <property type="entry name" value="Acyl-CoA_dh_M"/>
    <property type="match status" value="1"/>
</dbReference>
<keyword evidence="9" id="KW-0576">Peroxisome</keyword>
<comment type="subcellular location">
    <subcellularLocation>
        <location evidence="2">Peroxisome</location>
    </subcellularLocation>
</comment>
<dbReference type="Gene3D" id="1.10.540.10">
    <property type="entry name" value="Acyl-CoA dehydrogenase/oxidase, N-terminal domain"/>
    <property type="match status" value="1"/>
</dbReference>
<dbReference type="STRING" id="74557.A0A1V9Y5Q8"/>
<evidence type="ECO:0000259" key="11">
    <source>
        <dbReference type="Pfam" id="PF14749"/>
    </source>
</evidence>
<dbReference type="AlphaFoldDB" id="A0A1V9Y5Q8"/>
<dbReference type="Pfam" id="PF14749">
    <property type="entry name" value="Acyl-CoA_ox_N"/>
    <property type="match status" value="1"/>
</dbReference>
<dbReference type="GO" id="GO:0005777">
    <property type="term" value="C:peroxisome"/>
    <property type="evidence" value="ECO:0007669"/>
    <property type="project" value="UniProtKB-SubCell"/>
</dbReference>
<evidence type="ECO:0000256" key="5">
    <source>
        <dbReference type="ARBA" id="ARBA00022827"/>
    </source>
</evidence>
<evidence type="ECO:0000256" key="1">
    <source>
        <dbReference type="ARBA" id="ARBA00001974"/>
    </source>
</evidence>
<dbReference type="GO" id="GO:0071949">
    <property type="term" value="F:FAD binding"/>
    <property type="evidence" value="ECO:0007669"/>
    <property type="project" value="InterPro"/>
</dbReference>
<evidence type="ECO:0000256" key="6">
    <source>
        <dbReference type="ARBA" id="ARBA00022832"/>
    </source>
</evidence>
<accession>A0A1V9Y5Q8</accession>
<evidence type="ECO:0000256" key="8">
    <source>
        <dbReference type="ARBA" id="ARBA00023098"/>
    </source>
</evidence>
<protein>
    <submittedName>
        <fullName evidence="12">Acyl-CoA dehydrogenase/oxidase</fullName>
    </submittedName>
</protein>
<evidence type="ECO:0000313" key="12">
    <source>
        <dbReference type="EMBL" id="OQR81062.1"/>
    </source>
</evidence>
<sequence length="239" mass="27147">MNTSELEFALAEGKFQVIEQRKRWIEEIEYPLRVYGRSHREEYVATLERSKILVDFFKKHGIHDVDDQEAISEALGIVLPLDMHRKMFAPALQLSMSQEQWLKWKDIASSYRILGAYAQTELGHGSNIRAIETIAMYDKERQSIDLHSPTLTSRKWWPGGLGKTANFAVVYARLVADNIDYGLHAFLVQLRDLKTHETLPGIELGDIGAKIGFNGVDNGFCTFNHVALPKESLLMGSAR</sequence>
<dbReference type="GO" id="GO:0055088">
    <property type="term" value="P:lipid homeostasis"/>
    <property type="evidence" value="ECO:0007669"/>
    <property type="project" value="TreeGrafter"/>
</dbReference>
<dbReference type="GO" id="GO:0003997">
    <property type="term" value="F:acyl-CoA oxidase activity"/>
    <property type="evidence" value="ECO:0007669"/>
    <property type="project" value="InterPro"/>
</dbReference>
<dbReference type="PANTHER" id="PTHR10909:SF250">
    <property type="entry name" value="PEROXISOMAL ACYL-COENZYME A OXIDASE 1"/>
    <property type="match status" value="1"/>
</dbReference>
<reference evidence="12 13" key="1">
    <citation type="journal article" date="2014" name="Genome Biol. Evol.">
        <title>The secreted proteins of Achlya hypogyna and Thraustotheca clavata identify the ancestral oomycete secretome and reveal gene acquisitions by horizontal gene transfer.</title>
        <authorList>
            <person name="Misner I."/>
            <person name="Blouin N."/>
            <person name="Leonard G."/>
            <person name="Richards T.A."/>
            <person name="Lane C.E."/>
        </authorList>
    </citation>
    <scope>NUCLEOTIDE SEQUENCE [LARGE SCALE GENOMIC DNA]</scope>
    <source>
        <strain evidence="12 13">ATCC 34112</strain>
    </source>
</reference>
<comment type="caution">
    <text evidence="12">The sequence shown here is derived from an EMBL/GenBank/DDBJ whole genome shotgun (WGS) entry which is preliminary data.</text>
</comment>
<dbReference type="SUPFAM" id="SSF56645">
    <property type="entry name" value="Acyl-CoA dehydrogenase NM domain-like"/>
    <property type="match status" value="1"/>
</dbReference>
<comment type="similarity">
    <text evidence="3">Belongs to the acyl-CoA oxidase family.</text>
</comment>
<comment type="cofactor">
    <cofactor evidence="1">
        <name>FAD</name>
        <dbReference type="ChEBI" id="CHEBI:57692"/>
    </cofactor>
</comment>
<dbReference type="OrthoDB" id="538336at2759"/>
<feature type="domain" description="Acyl-CoA oxidase/dehydrogenase middle" evidence="10">
    <location>
        <begin position="116"/>
        <end position="225"/>
    </location>
</feature>
<keyword evidence="4" id="KW-0285">Flavoprotein</keyword>
<evidence type="ECO:0000259" key="10">
    <source>
        <dbReference type="Pfam" id="PF02770"/>
    </source>
</evidence>
<organism evidence="12 13">
    <name type="scientific">Thraustotheca clavata</name>
    <dbReference type="NCBI Taxonomy" id="74557"/>
    <lineage>
        <taxon>Eukaryota</taxon>
        <taxon>Sar</taxon>
        <taxon>Stramenopiles</taxon>
        <taxon>Oomycota</taxon>
        <taxon>Saprolegniomycetes</taxon>
        <taxon>Saprolegniales</taxon>
        <taxon>Achlyaceae</taxon>
        <taxon>Thraustotheca</taxon>
    </lineage>
</organism>
<evidence type="ECO:0000256" key="2">
    <source>
        <dbReference type="ARBA" id="ARBA00004275"/>
    </source>
</evidence>
<evidence type="ECO:0000313" key="13">
    <source>
        <dbReference type="Proteomes" id="UP000243217"/>
    </source>
</evidence>
<dbReference type="InterPro" id="IPR046373">
    <property type="entry name" value="Acyl-CoA_Oxase/DH_mid-dom_sf"/>
</dbReference>
<feature type="domain" description="Acyl-coenzyme A oxidase N-terminal" evidence="11">
    <location>
        <begin position="24"/>
        <end position="113"/>
    </location>
</feature>
<proteinExistence type="inferred from homology"/>
<dbReference type="GO" id="GO:0005504">
    <property type="term" value="F:fatty acid binding"/>
    <property type="evidence" value="ECO:0007669"/>
    <property type="project" value="TreeGrafter"/>
</dbReference>
<keyword evidence="8" id="KW-0443">Lipid metabolism</keyword>
<dbReference type="Proteomes" id="UP000243217">
    <property type="component" value="Unassembled WGS sequence"/>
</dbReference>
<keyword evidence="5" id="KW-0274">FAD</keyword>
<name>A0A1V9Y5Q8_9STRA</name>
<feature type="non-terminal residue" evidence="12">
    <location>
        <position position="239"/>
    </location>
</feature>
<dbReference type="InterPro" id="IPR012258">
    <property type="entry name" value="Acyl-CoA_oxidase"/>
</dbReference>
<dbReference type="Gene3D" id="2.40.110.10">
    <property type="entry name" value="Butyryl-CoA Dehydrogenase, subunit A, domain 2"/>
    <property type="match status" value="1"/>
</dbReference>
<dbReference type="PANTHER" id="PTHR10909">
    <property type="entry name" value="ELECTRON TRANSPORT OXIDOREDUCTASE"/>
    <property type="match status" value="1"/>
</dbReference>
<keyword evidence="6" id="KW-0276">Fatty acid metabolism</keyword>
<gene>
    <name evidence="12" type="ORF">THRCLA_11889</name>
</gene>
<dbReference type="InterPro" id="IPR037069">
    <property type="entry name" value="AcylCoA_DH/ox_N_sf"/>
</dbReference>